<dbReference type="Proteomes" id="UP000675920">
    <property type="component" value="Unplaced"/>
</dbReference>
<proteinExistence type="inferred from homology"/>
<protein>
    <submittedName>
        <fullName evidence="4">Thioesterase II family protein</fullName>
        <ecNumber evidence="4">3.1.2.-</ecNumber>
    </submittedName>
</protein>
<accession>A0A8B6X8V4</accession>
<dbReference type="InterPro" id="IPR029058">
    <property type="entry name" value="AB_hydrolase_fold"/>
</dbReference>
<evidence type="ECO:0000256" key="1">
    <source>
        <dbReference type="ARBA" id="ARBA00007169"/>
    </source>
</evidence>
<reference evidence="4" key="1">
    <citation type="journal article" date="1986" name="Biochem. Soc. Trans.">
        <title>Thioesterase II: structure-function relationships.</title>
        <authorList>
            <person name="Smith S."/>
            <person name="Mikkelsen J."/>
            <person name="Witkowski A."/>
            <person name="Libertini L.J."/>
        </authorList>
    </citation>
    <scope>NUCLEOTIDE SEQUENCE</scope>
</reference>
<evidence type="ECO:0000313" key="4">
    <source>
        <dbReference type="RefSeq" id="WP_051378784.1"/>
    </source>
</evidence>
<evidence type="ECO:0000259" key="2">
    <source>
        <dbReference type="Pfam" id="PF00975"/>
    </source>
</evidence>
<keyword evidence="3" id="KW-1185">Reference proteome</keyword>
<comment type="similarity">
    <text evidence="1">Belongs to the thioesterase family.</text>
</comment>
<evidence type="ECO:0000313" key="3">
    <source>
        <dbReference type="Proteomes" id="UP000675920"/>
    </source>
</evidence>
<dbReference type="AlphaFoldDB" id="A0A8B6X8V4"/>
<sequence>MTSPSPHLVLPRPRPDARLRLFLFHHAGGSHMLFRDWPALLPDDWEVCLIAYPARLRLHREPMPPSLNDLAALLRPTLAGRLDRPFAFFGHSMGALVAYQLTLDLMREGAPLPAWLGLSGFEAPHRAPKKTRERSLHRHDDATLRRELAALGGTPAGFLDDEANWRAVARLIRTDLGLFETWRGDPLAPTLPMPLSAFVGAGDRLVTEEGVSHWAYYTRHWLGHRCWPGDHFWFAADPRPLLDALRADIGRALALGGAAGVTRAAAAVPA</sequence>
<dbReference type="InterPro" id="IPR001031">
    <property type="entry name" value="Thioesterase"/>
</dbReference>
<dbReference type="RefSeq" id="WP_051378784.1">
    <property type="nucleotide sequence ID" value="NZ_AXWS01000014.1"/>
</dbReference>
<dbReference type="EC" id="3.1.2.-" evidence="4"/>
<dbReference type="Gene3D" id="3.40.50.1820">
    <property type="entry name" value="alpha/beta hydrolase"/>
    <property type="match status" value="1"/>
</dbReference>
<feature type="domain" description="Thioesterase" evidence="2">
    <location>
        <begin position="20"/>
        <end position="235"/>
    </location>
</feature>
<organism evidence="3 4">
    <name type="scientific">Derxia gummosa DSM 723</name>
    <dbReference type="NCBI Taxonomy" id="1121388"/>
    <lineage>
        <taxon>Bacteria</taxon>
        <taxon>Pseudomonadati</taxon>
        <taxon>Pseudomonadota</taxon>
        <taxon>Betaproteobacteria</taxon>
        <taxon>Burkholderiales</taxon>
        <taxon>Alcaligenaceae</taxon>
        <taxon>Derxia</taxon>
    </lineage>
</organism>
<dbReference type="InterPro" id="IPR012223">
    <property type="entry name" value="TEII"/>
</dbReference>
<dbReference type="PANTHER" id="PTHR11487">
    <property type="entry name" value="THIOESTERASE"/>
    <property type="match status" value="1"/>
</dbReference>
<dbReference type="SUPFAM" id="SSF53474">
    <property type="entry name" value="alpha/beta-Hydrolases"/>
    <property type="match status" value="1"/>
</dbReference>
<dbReference type="GO" id="GO:0008610">
    <property type="term" value="P:lipid biosynthetic process"/>
    <property type="evidence" value="ECO:0007669"/>
    <property type="project" value="TreeGrafter"/>
</dbReference>
<name>A0A8B6X8V4_9BURK</name>
<dbReference type="Pfam" id="PF00975">
    <property type="entry name" value="Thioesterase"/>
    <property type="match status" value="1"/>
</dbReference>
<dbReference type="PANTHER" id="PTHR11487:SF0">
    <property type="entry name" value="S-ACYL FATTY ACID SYNTHASE THIOESTERASE, MEDIUM CHAIN"/>
    <property type="match status" value="1"/>
</dbReference>
<reference evidence="4" key="2">
    <citation type="submission" date="2025-08" db="UniProtKB">
        <authorList>
            <consortium name="RefSeq"/>
        </authorList>
    </citation>
    <scope>IDENTIFICATION</scope>
</reference>
<dbReference type="OrthoDB" id="8480037at2"/>